<dbReference type="InterPro" id="IPR050563">
    <property type="entry name" value="4-hydroxybenzoyl-CoA_TE"/>
</dbReference>
<dbReference type="CDD" id="cd00586">
    <property type="entry name" value="4HBT"/>
    <property type="match status" value="1"/>
</dbReference>
<organism evidence="1 2">
    <name type="scientific">Aquibacillus koreensis</name>
    <dbReference type="NCBI Taxonomy" id="279446"/>
    <lineage>
        <taxon>Bacteria</taxon>
        <taxon>Bacillati</taxon>
        <taxon>Bacillota</taxon>
        <taxon>Bacilli</taxon>
        <taxon>Bacillales</taxon>
        <taxon>Bacillaceae</taxon>
        <taxon>Aquibacillus</taxon>
    </lineage>
</organism>
<accession>A0A9X4AGL9</accession>
<dbReference type="GO" id="GO:0047617">
    <property type="term" value="F:fatty acyl-CoA hydrolase activity"/>
    <property type="evidence" value="ECO:0007669"/>
    <property type="project" value="TreeGrafter"/>
</dbReference>
<protein>
    <submittedName>
        <fullName evidence="1">Acyl-CoA thioesterase</fullName>
    </submittedName>
</protein>
<dbReference type="Proteomes" id="UP001145072">
    <property type="component" value="Unassembled WGS sequence"/>
</dbReference>
<proteinExistence type="predicted"/>
<reference evidence="1" key="1">
    <citation type="submission" date="2022-06" db="EMBL/GenBank/DDBJ databases">
        <title>Aquibacillus sp. a new bacterium isolated from soil saline samples.</title>
        <authorList>
            <person name="Galisteo C."/>
            <person name="De La Haba R."/>
            <person name="Sanchez-Porro C."/>
            <person name="Ventosa A."/>
        </authorList>
    </citation>
    <scope>NUCLEOTIDE SEQUENCE</scope>
    <source>
        <strain evidence="1">JCM 12387</strain>
    </source>
</reference>
<dbReference type="AlphaFoldDB" id="A0A9X4AGL9"/>
<keyword evidence="2" id="KW-1185">Reference proteome</keyword>
<sequence>MKQIDYIEDFELWKNEFSFSIDVHPRFQETDMFGHVNNTSIFIYFEEARVEFLKKAGLFTDFKDKPIPIVADLQCDYLKQVYFDDELSLFVKMNSIGTTSFDLHYLGVNQSGDVCMTGRGRMVQINPKTGKPAPIDEETKIKLQSL</sequence>
<dbReference type="PANTHER" id="PTHR31793">
    <property type="entry name" value="4-HYDROXYBENZOYL-COA THIOESTERASE FAMILY MEMBER"/>
    <property type="match status" value="1"/>
</dbReference>
<gene>
    <name evidence="1" type="ORF">NC661_02245</name>
</gene>
<evidence type="ECO:0000313" key="1">
    <source>
        <dbReference type="EMBL" id="MDC3419197.1"/>
    </source>
</evidence>
<dbReference type="Pfam" id="PF13279">
    <property type="entry name" value="4HBT_2"/>
    <property type="match status" value="1"/>
</dbReference>
<dbReference type="EMBL" id="JAMQJZ010000001">
    <property type="protein sequence ID" value="MDC3419197.1"/>
    <property type="molecule type" value="Genomic_DNA"/>
</dbReference>
<dbReference type="InterPro" id="IPR029069">
    <property type="entry name" value="HotDog_dom_sf"/>
</dbReference>
<dbReference type="RefSeq" id="WP_259867415.1">
    <property type="nucleotide sequence ID" value="NZ_JAMQJZ010000001.1"/>
</dbReference>
<name>A0A9X4AGL9_9BACI</name>
<dbReference type="PANTHER" id="PTHR31793:SF24">
    <property type="entry name" value="LONG-CHAIN ACYL-COA THIOESTERASE FADM"/>
    <property type="match status" value="1"/>
</dbReference>
<dbReference type="Gene3D" id="3.10.129.10">
    <property type="entry name" value="Hotdog Thioesterase"/>
    <property type="match status" value="1"/>
</dbReference>
<dbReference type="SUPFAM" id="SSF54637">
    <property type="entry name" value="Thioesterase/thiol ester dehydrase-isomerase"/>
    <property type="match status" value="1"/>
</dbReference>
<evidence type="ECO:0000313" key="2">
    <source>
        <dbReference type="Proteomes" id="UP001145072"/>
    </source>
</evidence>
<comment type="caution">
    <text evidence="1">The sequence shown here is derived from an EMBL/GenBank/DDBJ whole genome shotgun (WGS) entry which is preliminary data.</text>
</comment>